<keyword evidence="14" id="KW-0503">Monooxygenase</keyword>
<organism evidence="21 22">
    <name type="scientific">Mycena rosella</name>
    <name type="common">Pink bonnet</name>
    <name type="synonym">Agaricus rosellus</name>
    <dbReference type="NCBI Taxonomy" id="1033263"/>
    <lineage>
        <taxon>Eukaryota</taxon>
        <taxon>Fungi</taxon>
        <taxon>Dikarya</taxon>
        <taxon>Basidiomycota</taxon>
        <taxon>Agaricomycotina</taxon>
        <taxon>Agaricomycetes</taxon>
        <taxon>Agaricomycetidae</taxon>
        <taxon>Agaricales</taxon>
        <taxon>Marasmiineae</taxon>
        <taxon>Mycenaceae</taxon>
        <taxon>Mycena</taxon>
    </lineage>
</organism>
<evidence type="ECO:0000256" key="12">
    <source>
        <dbReference type="ARBA" id="ARBA00023002"/>
    </source>
</evidence>
<dbReference type="GO" id="GO:0050660">
    <property type="term" value="F:flavin adenine dinucleotide binding"/>
    <property type="evidence" value="ECO:0007669"/>
    <property type="project" value="TreeGrafter"/>
</dbReference>
<dbReference type="GO" id="GO:0005506">
    <property type="term" value="F:iron ion binding"/>
    <property type="evidence" value="ECO:0007669"/>
    <property type="project" value="InterPro"/>
</dbReference>
<comment type="caution">
    <text evidence="21">The sequence shown here is derived from an EMBL/GenBank/DDBJ whole genome shotgun (WGS) entry which is preliminary data.</text>
</comment>
<dbReference type="InterPro" id="IPR017972">
    <property type="entry name" value="Cyt_P450_CS"/>
</dbReference>
<evidence type="ECO:0000259" key="20">
    <source>
        <dbReference type="PROSITE" id="PS51384"/>
    </source>
</evidence>
<accession>A0AAD7D5C3</accession>
<evidence type="ECO:0000256" key="15">
    <source>
        <dbReference type="ARBA" id="ARBA00047827"/>
    </source>
</evidence>
<evidence type="ECO:0000256" key="7">
    <source>
        <dbReference type="ARBA" id="ARBA00022630"/>
    </source>
</evidence>
<reference evidence="21" key="1">
    <citation type="submission" date="2023-03" db="EMBL/GenBank/DDBJ databases">
        <title>Massive genome expansion in bonnet fungi (Mycena s.s.) driven by repeated elements and novel gene families across ecological guilds.</title>
        <authorList>
            <consortium name="Lawrence Berkeley National Laboratory"/>
            <person name="Harder C.B."/>
            <person name="Miyauchi S."/>
            <person name="Viragh M."/>
            <person name="Kuo A."/>
            <person name="Thoen E."/>
            <person name="Andreopoulos B."/>
            <person name="Lu D."/>
            <person name="Skrede I."/>
            <person name="Drula E."/>
            <person name="Henrissat B."/>
            <person name="Morin E."/>
            <person name="Kohler A."/>
            <person name="Barry K."/>
            <person name="LaButti K."/>
            <person name="Morin E."/>
            <person name="Salamov A."/>
            <person name="Lipzen A."/>
            <person name="Mereny Z."/>
            <person name="Hegedus B."/>
            <person name="Baldrian P."/>
            <person name="Stursova M."/>
            <person name="Weitz H."/>
            <person name="Taylor A."/>
            <person name="Grigoriev I.V."/>
            <person name="Nagy L.G."/>
            <person name="Martin F."/>
            <person name="Kauserud H."/>
        </authorList>
    </citation>
    <scope>NUCLEOTIDE SEQUENCE</scope>
    <source>
        <strain evidence="21">CBHHK067</strain>
    </source>
</reference>
<dbReference type="InterPro" id="IPR023206">
    <property type="entry name" value="Bifunctional_P450_P450_red"/>
</dbReference>
<feature type="domain" description="Flavodoxin-like" evidence="19">
    <location>
        <begin position="493"/>
        <end position="633"/>
    </location>
</feature>
<evidence type="ECO:0000256" key="2">
    <source>
        <dbReference type="ARBA" id="ARBA00001971"/>
    </source>
</evidence>
<evidence type="ECO:0000256" key="9">
    <source>
        <dbReference type="ARBA" id="ARBA00022723"/>
    </source>
</evidence>
<dbReference type="PRINTS" id="PR00463">
    <property type="entry name" value="EP450I"/>
</dbReference>
<dbReference type="InterPro" id="IPR023173">
    <property type="entry name" value="NADPH_Cyt_P450_Rdtase_alpha"/>
</dbReference>
<proteinExistence type="inferred from homology"/>
<dbReference type="FunFam" id="1.10.630.10:FF:000040">
    <property type="entry name" value="Bifunctional cytochrome P450/NADPH--P450 reductase"/>
    <property type="match status" value="1"/>
</dbReference>
<comment type="cofactor">
    <cofactor evidence="3">
        <name>FAD</name>
        <dbReference type="ChEBI" id="CHEBI:57692"/>
    </cofactor>
</comment>
<dbReference type="PRINTS" id="PR00385">
    <property type="entry name" value="P450"/>
</dbReference>
<dbReference type="PANTHER" id="PTHR19384:SF127">
    <property type="entry name" value="BIFUNCTIONAL CYTOCHROME P450_NADPH--P450 REDUCTASE"/>
    <property type="match status" value="1"/>
</dbReference>
<evidence type="ECO:0000259" key="19">
    <source>
        <dbReference type="PROSITE" id="PS50902"/>
    </source>
</evidence>
<dbReference type="Gene3D" id="2.40.30.10">
    <property type="entry name" value="Translation factors"/>
    <property type="match status" value="1"/>
</dbReference>
<keyword evidence="9 17" id="KW-0479">Metal-binding</keyword>
<evidence type="ECO:0000256" key="10">
    <source>
        <dbReference type="ARBA" id="ARBA00022827"/>
    </source>
</evidence>
<dbReference type="InterPro" id="IPR003097">
    <property type="entry name" value="CysJ-like_FAD-binding"/>
</dbReference>
<gene>
    <name evidence="21" type="ORF">B0H17DRAFT_1016736</name>
</gene>
<keyword evidence="7" id="KW-0285">Flavoprotein</keyword>
<dbReference type="Gene3D" id="1.10.630.10">
    <property type="entry name" value="Cytochrome P450"/>
    <property type="match status" value="1"/>
</dbReference>
<dbReference type="GO" id="GO:0005829">
    <property type="term" value="C:cytosol"/>
    <property type="evidence" value="ECO:0007669"/>
    <property type="project" value="TreeGrafter"/>
</dbReference>
<dbReference type="SUPFAM" id="SSF63380">
    <property type="entry name" value="Riboflavin synthase domain-like"/>
    <property type="match status" value="1"/>
</dbReference>
<dbReference type="Gene3D" id="1.20.990.10">
    <property type="entry name" value="NADPH-cytochrome p450 Reductase, Chain A, domain 3"/>
    <property type="match status" value="1"/>
</dbReference>
<dbReference type="EMBL" id="JARKIE010000155">
    <property type="protein sequence ID" value="KAJ7674370.1"/>
    <property type="molecule type" value="Genomic_DNA"/>
</dbReference>
<dbReference type="InterPro" id="IPR029039">
    <property type="entry name" value="Flavoprotein-like_sf"/>
</dbReference>
<dbReference type="InterPro" id="IPR001128">
    <property type="entry name" value="Cyt_P450"/>
</dbReference>
<dbReference type="Pfam" id="PF00067">
    <property type="entry name" value="p450"/>
    <property type="match status" value="1"/>
</dbReference>
<evidence type="ECO:0000256" key="14">
    <source>
        <dbReference type="ARBA" id="ARBA00023033"/>
    </source>
</evidence>
<evidence type="ECO:0000256" key="18">
    <source>
        <dbReference type="SAM" id="MobiDB-lite"/>
    </source>
</evidence>
<dbReference type="PIRSF" id="PIRSF000209">
    <property type="entry name" value="Bifunctional_P450_P450R"/>
    <property type="match status" value="1"/>
</dbReference>
<feature type="binding site" description="axial binding residue" evidence="17">
    <location>
        <position position="402"/>
    </location>
    <ligand>
        <name>heme</name>
        <dbReference type="ChEBI" id="CHEBI:30413"/>
    </ligand>
    <ligandPart>
        <name>Fe</name>
        <dbReference type="ChEBI" id="CHEBI:18248"/>
    </ligandPart>
</feature>
<dbReference type="SUPFAM" id="SSF52218">
    <property type="entry name" value="Flavoproteins"/>
    <property type="match status" value="1"/>
</dbReference>
<keyword evidence="6 17" id="KW-0349">Heme</keyword>
<dbReference type="PROSITE" id="PS50902">
    <property type="entry name" value="FLAVODOXIN_LIKE"/>
    <property type="match status" value="1"/>
</dbReference>
<dbReference type="FunFam" id="2.40.30.10:FF:000198">
    <property type="entry name" value="Bifunctional cytochrome P450/NADPH--P450 reductase"/>
    <property type="match status" value="1"/>
</dbReference>
<feature type="compositionally biased region" description="Polar residues" evidence="18">
    <location>
        <begin position="458"/>
        <end position="469"/>
    </location>
</feature>
<dbReference type="CDD" id="cd11068">
    <property type="entry name" value="CYP120A1"/>
    <property type="match status" value="1"/>
</dbReference>
<evidence type="ECO:0000256" key="1">
    <source>
        <dbReference type="ARBA" id="ARBA00001917"/>
    </source>
</evidence>
<keyword evidence="10" id="KW-0274">FAD</keyword>
<evidence type="ECO:0000256" key="6">
    <source>
        <dbReference type="ARBA" id="ARBA00022617"/>
    </source>
</evidence>
<name>A0AAD7D5C3_MYCRO</name>
<feature type="domain" description="FAD-binding FR-type" evidence="20">
    <location>
        <begin position="670"/>
        <end position="897"/>
    </location>
</feature>
<dbReference type="InterPro" id="IPR017927">
    <property type="entry name" value="FAD-bd_FR_type"/>
</dbReference>
<evidence type="ECO:0000256" key="3">
    <source>
        <dbReference type="ARBA" id="ARBA00001974"/>
    </source>
</evidence>
<keyword evidence="8" id="KW-0288">FMN</keyword>
<comment type="cofactor">
    <cofactor evidence="2 17">
        <name>heme</name>
        <dbReference type="ChEBI" id="CHEBI:30413"/>
    </cofactor>
</comment>
<evidence type="ECO:0000256" key="16">
    <source>
        <dbReference type="ARBA" id="ARBA00049342"/>
    </source>
</evidence>
<evidence type="ECO:0000256" key="8">
    <source>
        <dbReference type="ARBA" id="ARBA00022643"/>
    </source>
</evidence>
<dbReference type="PANTHER" id="PTHR19384">
    <property type="entry name" value="NITRIC OXIDE SYNTHASE-RELATED"/>
    <property type="match status" value="1"/>
</dbReference>
<keyword evidence="22" id="KW-1185">Reference proteome</keyword>
<dbReference type="Proteomes" id="UP001221757">
    <property type="component" value="Unassembled WGS sequence"/>
</dbReference>
<dbReference type="Pfam" id="PF00175">
    <property type="entry name" value="NAD_binding_1"/>
    <property type="match status" value="1"/>
</dbReference>
<feature type="region of interest" description="Disordered" evidence="18">
    <location>
        <begin position="458"/>
        <end position="483"/>
    </location>
</feature>
<protein>
    <submittedName>
        <fullName evidence="21">Fatty acid hydroxylase</fullName>
    </submittedName>
</protein>
<dbReference type="GO" id="GO:0010181">
    <property type="term" value="F:FMN binding"/>
    <property type="evidence" value="ECO:0007669"/>
    <property type="project" value="InterPro"/>
</dbReference>
<dbReference type="SUPFAM" id="SSF48264">
    <property type="entry name" value="Cytochrome P450"/>
    <property type="match status" value="1"/>
</dbReference>
<keyword evidence="5" id="KW-0813">Transport</keyword>
<evidence type="ECO:0000256" key="13">
    <source>
        <dbReference type="ARBA" id="ARBA00023004"/>
    </source>
</evidence>
<evidence type="ECO:0000256" key="5">
    <source>
        <dbReference type="ARBA" id="ARBA00022448"/>
    </source>
</evidence>
<dbReference type="GO" id="GO:0020037">
    <property type="term" value="F:heme binding"/>
    <property type="evidence" value="ECO:0007669"/>
    <property type="project" value="InterPro"/>
</dbReference>
<comment type="catalytic activity">
    <reaction evidence="15">
        <text>an organic molecule + reduced [NADPH--hemoprotein reductase] + O2 = an alcohol + oxidized [NADPH--hemoprotein reductase] + H2O + H(+)</text>
        <dbReference type="Rhea" id="RHEA:17149"/>
        <dbReference type="Rhea" id="RHEA-COMP:11964"/>
        <dbReference type="Rhea" id="RHEA-COMP:11965"/>
        <dbReference type="ChEBI" id="CHEBI:15377"/>
        <dbReference type="ChEBI" id="CHEBI:15378"/>
        <dbReference type="ChEBI" id="CHEBI:15379"/>
        <dbReference type="ChEBI" id="CHEBI:30879"/>
        <dbReference type="ChEBI" id="CHEBI:57618"/>
        <dbReference type="ChEBI" id="CHEBI:58210"/>
        <dbReference type="ChEBI" id="CHEBI:142491"/>
        <dbReference type="EC" id="1.14.14.1"/>
    </reaction>
</comment>
<dbReference type="CDD" id="cd06206">
    <property type="entry name" value="bifunctional_CYPOR"/>
    <property type="match status" value="1"/>
</dbReference>
<comment type="catalytic activity">
    <reaction evidence="16">
        <text>2 oxidized [cytochrome P450] + NADPH = 2 reduced [cytochrome P450] + NADP(+) + H(+)</text>
        <dbReference type="Rhea" id="RHEA:24040"/>
        <dbReference type="Rhea" id="RHEA-COMP:14627"/>
        <dbReference type="Rhea" id="RHEA-COMP:14628"/>
        <dbReference type="ChEBI" id="CHEBI:15378"/>
        <dbReference type="ChEBI" id="CHEBI:55376"/>
        <dbReference type="ChEBI" id="CHEBI:57783"/>
        <dbReference type="ChEBI" id="CHEBI:58349"/>
        <dbReference type="ChEBI" id="CHEBI:60344"/>
        <dbReference type="EC" id="1.6.2.4"/>
    </reaction>
</comment>
<dbReference type="InterPro" id="IPR039261">
    <property type="entry name" value="FNR_nucleotide-bd"/>
</dbReference>
<evidence type="ECO:0000313" key="22">
    <source>
        <dbReference type="Proteomes" id="UP001221757"/>
    </source>
</evidence>
<dbReference type="Gene3D" id="3.40.50.80">
    <property type="entry name" value="Nucleotide-binding domain of ferredoxin-NADP reductase (FNR) module"/>
    <property type="match status" value="1"/>
</dbReference>
<dbReference type="PROSITE" id="PS00086">
    <property type="entry name" value="CYTOCHROME_P450"/>
    <property type="match status" value="1"/>
</dbReference>
<dbReference type="InterPro" id="IPR036396">
    <property type="entry name" value="Cyt_P450_sf"/>
</dbReference>
<dbReference type="Gene3D" id="3.40.50.360">
    <property type="match status" value="1"/>
</dbReference>
<dbReference type="PROSITE" id="PS51384">
    <property type="entry name" value="FAD_FR"/>
    <property type="match status" value="1"/>
</dbReference>
<comment type="cofactor">
    <cofactor evidence="1">
        <name>FMN</name>
        <dbReference type="ChEBI" id="CHEBI:58210"/>
    </cofactor>
</comment>
<dbReference type="InterPro" id="IPR008254">
    <property type="entry name" value="Flavodoxin/NO_synth"/>
</dbReference>
<dbReference type="Pfam" id="PF00667">
    <property type="entry name" value="FAD_binding_1"/>
    <property type="match status" value="1"/>
</dbReference>
<dbReference type="GO" id="GO:0003958">
    <property type="term" value="F:NADPH-hemoprotein reductase activity"/>
    <property type="evidence" value="ECO:0007669"/>
    <property type="project" value="UniProtKB-EC"/>
</dbReference>
<evidence type="ECO:0000256" key="17">
    <source>
        <dbReference type="PIRSR" id="PIRSR000209-1"/>
    </source>
</evidence>
<dbReference type="InterPro" id="IPR002401">
    <property type="entry name" value="Cyt_P450_E_grp-I"/>
</dbReference>
<evidence type="ECO:0000256" key="4">
    <source>
        <dbReference type="ARBA" id="ARBA00010018"/>
    </source>
</evidence>
<evidence type="ECO:0000256" key="11">
    <source>
        <dbReference type="ARBA" id="ARBA00022857"/>
    </source>
</evidence>
<dbReference type="SUPFAM" id="SSF52343">
    <property type="entry name" value="Ferredoxin reductase-like, C-terminal NADP-linked domain"/>
    <property type="match status" value="1"/>
</dbReference>
<dbReference type="GO" id="GO:0070330">
    <property type="term" value="F:aromatase activity"/>
    <property type="evidence" value="ECO:0007669"/>
    <property type="project" value="InterPro"/>
</dbReference>
<keyword evidence="12" id="KW-0560">Oxidoreductase</keyword>
<dbReference type="InterPro" id="IPR017938">
    <property type="entry name" value="Riboflavin_synthase-like_b-brl"/>
</dbReference>
<sequence>MSARIPQPRTIPFIGNVTSIDSELPLRSFELLAKTYGEIYQVDIIGLKLVSVNSYALANEVSDDSRFKKRVSGPLREVRNLVGDGLFTAEDHEPNWGIAHRLLMSAFGTIAVKGMMEQMRDISNQLLLKWERFGPNAIIDPSEDFTKVALDTISFCSMSHRMNLFYMEQQQEFAIAMGDFLTESGRRSNRPRIVQALMRKSTAKYEQDIKSMKELADQIISSRKSGGSPRKDLLDIMLNSRDPQTGQTMTDESISFNLLTFLIARHETSSGMMTFMVYYILKTPEAFRKLRAEVDEVLRGRPVQPEDFSSMPYLIAVMRETLRLSPTAPIRGTSPIEDTVIGGKYAVSAGTTILVPAWMMHRDPLVWGDDANEFRPERMLDGKFEALPPNAWQPFGFGMRACIGRAFAWQEVCLVMASIVQKFDLALVDPSYTLEIKQTLTVKPKGLYIRATPRADTSSFSAPPSSTLFQRRGPTGSDIPKSKALHTSPGTPLYVLYGSNTGTSEAFAQRIANEASSYGFRSSIGTLDSASGKLPTDGPVVIITASFEGEPADNAARFVDWIRHLEASELQNIRFTVFGCGNSDWVATYQKIPTLCDDLLEKHGAQKIMARGAGDASQGDFFQKFDQFEADLFATLSKEYATSRSESGGQTLEVKTVDAGNERAAALRQADALLGRVVENRVLTKDGPVKRHIEFELPEGTTARAGDYVSILPQNPIRDVRRVLARFGLSNEEEVILSSTGPTSLPTGKHVKMSEILAGYVELSQPATIRDLALLIEAATTDTTSSYLAELKASYSDTVLSKRLSVFEILESRPDITLSIGAFLQMLPSMRVRQYSISSSPLWNPTHITVTISVLEAAPYSGKNQPFLGVGSNYLASLMAGDRVQLAVRPSAAAFHPLEDPNIPVVMFRSGSGIAPMRGFMQERAVQKASGRPVGKMLLFFGCRSPQTDFLYSDSDLVEWMKLGVVDVRPAFSRSSEDSEGCRYVQHRVNKDSADVVQAYRSGASFFTCGSAAVAKAVKARLIDILQTAESIDESHATEKFEQIMKGRYAIDVFE</sequence>
<keyword evidence="13 17" id="KW-0408">Iron</keyword>
<dbReference type="AlphaFoldDB" id="A0AAD7D5C3"/>
<evidence type="ECO:0000313" key="21">
    <source>
        <dbReference type="EMBL" id="KAJ7674370.1"/>
    </source>
</evidence>
<dbReference type="Pfam" id="PF00258">
    <property type="entry name" value="Flavodoxin_1"/>
    <property type="match status" value="1"/>
</dbReference>
<dbReference type="InterPro" id="IPR001433">
    <property type="entry name" value="OxRdtase_FAD/NAD-bd"/>
</dbReference>
<comment type="similarity">
    <text evidence="4">In the N-terminal section; belongs to the cytochrome P450 family.</text>
</comment>
<keyword evidence="11" id="KW-0521">NADP</keyword>